<evidence type="ECO:0000256" key="1">
    <source>
        <dbReference type="ARBA" id="ARBA00005495"/>
    </source>
</evidence>
<dbReference type="Gene3D" id="2.170.150.70">
    <property type="match status" value="1"/>
</dbReference>
<dbReference type="SUPFAM" id="SSF51316">
    <property type="entry name" value="Mss4-like"/>
    <property type="match status" value="1"/>
</dbReference>
<evidence type="ECO:0000313" key="5">
    <source>
        <dbReference type="EMBL" id="WDE12985.1"/>
    </source>
</evidence>
<protein>
    <submittedName>
        <fullName evidence="5">Aldehyde-activating protein</fullName>
    </submittedName>
</protein>
<organism evidence="5 6">
    <name type="scientific">Thalassomonas haliotis</name>
    <dbReference type="NCBI Taxonomy" id="485448"/>
    <lineage>
        <taxon>Bacteria</taxon>
        <taxon>Pseudomonadati</taxon>
        <taxon>Pseudomonadota</taxon>
        <taxon>Gammaproteobacteria</taxon>
        <taxon>Alteromonadales</taxon>
        <taxon>Colwelliaceae</taxon>
        <taxon>Thalassomonas</taxon>
    </lineage>
</organism>
<reference evidence="5 6" key="1">
    <citation type="journal article" date="2022" name="Mar. Drugs">
        <title>Bioassay-Guided Fractionation Leads to the Detection of Cholic Acid Generated by the Rare Thalassomonas sp.</title>
        <authorList>
            <person name="Pheiffer F."/>
            <person name="Schneider Y.K."/>
            <person name="Hansen E.H."/>
            <person name="Andersen J.H."/>
            <person name="Isaksson J."/>
            <person name="Busche T."/>
            <person name="R C."/>
            <person name="Kalinowski J."/>
            <person name="Zyl L.V."/>
            <person name="Trindade M."/>
        </authorList>
    </citation>
    <scope>NUCLEOTIDE SEQUENCE [LARGE SCALE GENOMIC DNA]</scope>
    <source>
        <strain evidence="5 6">A5K-61T</strain>
    </source>
</reference>
<dbReference type="Pfam" id="PF04828">
    <property type="entry name" value="GFA"/>
    <property type="match status" value="1"/>
</dbReference>
<evidence type="ECO:0000256" key="3">
    <source>
        <dbReference type="ARBA" id="ARBA00022833"/>
    </source>
</evidence>
<dbReference type="Proteomes" id="UP001215231">
    <property type="component" value="Chromosome"/>
</dbReference>
<dbReference type="InterPro" id="IPR006913">
    <property type="entry name" value="CENP-V/GFA"/>
</dbReference>
<dbReference type="RefSeq" id="WP_274053319.1">
    <property type="nucleotide sequence ID" value="NZ_CP059693.1"/>
</dbReference>
<keyword evidence="2" id="KW-0479">Metal-binding</keyword>
<dbReference type="EMBL" id="CP059693">
    <property type="protein sequence ID" value="WDE12985.1"/>
    <property type="molecule type" value="Genomic_DNA"/>
</dbReference>
<feature type="domain" description="CENP-V/GFA" evidence="4">
    <location>
        <begin position="2"/>
        <end position="116"/>
    </location>
</feature>
<evidence type="ECO:0000256" key="2">
    <source>
        <dbReference type="ARBA" id="ARBA00022723"/>
    </source>
</evidence>
<name>A0ABY7VJ41_9GAMM</name>
<dbReference type="InterPro" id="IPR052355">
    <property type="entry name" value="CENP-V-like"/>
</dbReference>
<keyword evidence="6" id="KW-1185">Reference proteome</keyword>
<comment type="similarity">
    <text evidence="1">Belongs to the Gfa family.</text>
</comment>
<gene>
    <name evidence="5" type="ORF">H3N35_05880</name>
</gene>
<sequence length="120" mass="13464">MIEASCHCGKVKINLPNSTETVTSCNCSVCGRFGALWAHFEPKQVSVSCHKDNLGAYCWGDKTIEFHHCKSCGCVTHYTPTKNANKERMAVNFRLAPTDILNSVKVRYFDGADTWQFIDK</sequence>
<dbReference type="PANTHER" id="PTHR28620:SF1">
    <property type="entry name" value="CENP-V_GFA DOMAIN-CONTAINING PROTEIN"/>
    <property type="match status" value="1"/>
</dbReference>
<dbReference type="InterPro" id="IPR011057">
    <property type="entry name" value="Mss4-like_sf"/>
</dbReference>
<dbReference type="PROSITE" id="PS51891">
    <property type="entry name" value="CENP_V_GFA"/>
    <property type="match status" value="1"/>
</dbReference>
<evidence type="ECO:0000313" key="6">
    <source>
        <dbReference type="Proteomes" id="UP001215231"/>
    </source>
</evidence>
<keyword evidence="3" id="KW-0862">Zinc</keyword>
<proteinExistence type="inferred from homology"/>
<dbReference type="PANTHER" id="PTHR28620">
    <property type="entry name" value="CENTROMERE PROTEIN V"/>
    <property type="match status" value="1"/>
</dbReference>
<evidence type="ECO:0000259" key="4">
    <source>
        <dbReference type="PROSITE" id="PS51891"/>
    </source>
</evidence>
<accession>A0ABY7VJ41</accession>